<protein>
    <recommendedName>
        <fullName evidence="2 6">Histidine ammonia-lyase</fullName>
        <ecNumber evidence="2 6">4.3.1.3</ecNumber>
    </recommendedName>
</protein>
<evidence type="ECO:0000256" key="9">
    <source>
        <dbReference type="RuleBase" id="RU004480"/>
    </source>
</evidence>
<dbReference type="KEGG" id="spon:HME9304_01984"/>
<dbReference type="Gene3D" id="1.20.200.10">
    <property type="entry name" value="Fumarase/aspartase (Central domain)"/>
    <property type="match status" value="1"/>
</dbReference>
<dbReference type="AlphaFoldDB" id="A0A2Z4LUK9"/>
<gene>
    <name evidence="10" type="primary">hutH</name>
    <name evidence="10" type="ORF">HME9304_01984</name>
</gene>
<dbReference type="GO" id="GO:0019557">
    <property type="term" value="P:L-histidine catabolic process to glutamate and formate"/>
    <property type="evidence" value="ECO:0007669"/>
    <property type="project" value="UniProtKB-UniPathway"/>
</dbReference>
<reference evidence="10 11" key="1">
    <citation type="submission" date="2018-06" db="EMBL/GenBank/DDBJ databases">
        <title>Spongiibacterium sp. HME9304 Genome sequencing and assembly.</title>
        <authorList>
            <person name="Kang H."/>
            <person name="Kim H."/>
            <person name="Joh K."/>
        </authorList>
    </citation>
    <scope>NUCLEOTIDE SEQUENCE [LARGE SCALE GENOMIC DNA]</scope>
    <source>
        <strain evidence="10 11">HME9304</strain>
    </source>
</reference>
<keyword evidence="4 7" id="KW-0456">Lyase</keyword>
<dbReference type="CDD" id="cd00332">
    <property type="entry name" value="PAL-HAL"/>
    <property type="match status" value="1"/>
</dbReference>
<evidence type="ECO:0000256" key="3">
    <source>
        <dbReference type="ARBA" id="ARBA00022808"/>
    </source>
</evidence>
<dbReference type="NCBIfam" id="NF006871">
    <property type="entry name" value="PRK09367.1"/>
    <property type="match status" value="1"/>
</dbReference>
<dbReference type="EC" id="4.3.1.3" evidence="2 6"/>
<evidence type="ECO:0000313" key="11">
    <source>
        <dbReference type="Proteomes" id="UP000248536"/>
    </source>
</evidence>
<dbReference type="Gene3D" id="1.10.275.10">
    <property type="entry name" value="Fumarase/aspartase (N-terminal domain)"/>
    <property type="match status" value="1"/>
</dbReference>
<keyword evidence="3 8" id="KW-0369">Histidine metabolism</keyword>
<dbReference type="InterPro" id="IPR005921">
    <property type="entry name" value="HutH"/>
</dbReference>
<evidence type="ECO:0000256" key="7">
    <source>
        <dbReference type="RuleBase" id="RU003954"/>
    </source>
</evidence>
<evidence type="ECO:0000256" key="1">
    <source>
        <dbReference type="ARBA" id="ARBA00005113"/>
    </source>
</evidence>
<keyword evidence="11" id="KW-1185">Reference proteome</keyword>
<dbReference type="InterPro" id="IPR024083">
    <property type="entry name" value="Fumarase/histidase_N"/>
</dbReference>
<dbReference type="FunFam" id="1.20.200.10:FF:000003">
    <property type="entry name" value="Histidine ammonia-lyase"/>
    <property type="match status" value="1"/>
</dbReference>
<evidence type="ECO:0000256" key="4">
    <source>
        <dbReference type="ARBA" id="ARBA00023239"/>
    </source>
</evidence>
<comment type="subcellular location">
    <subcellularLocation>
        <location evidence="9">Cytoplasm</location>
    </subcellularLocation>
</comment>
<dbReference type="Proteomes" id="UP000248536">
    <property type="component" value="Chromosome"/>
</dbReference>
<evidence type="ECO:0000256" key="6">
    <source>
        <dbReference type="NCBIfam" id="TIGR01225"/>
    </source>
</evidence>
<dbReference type="NCBIfam" id="TIGR01225">
    <property type="entry name" value="hutH"/>
    <property type="match status" value="1"/>
</dbReference>
<comment type="similarity">
    <text evidence="7">Belongs to the PAL/histidase family.</text>
</comment>
<dbReference type="InterPro" id="IPR001106">
    <property type="entry name" value="Aromatic_Lyase"/>
</dbReference>
<dbReference type="Pfam" id="PF00221">
    <property type="entry name" value="Lyase_aromatic"/>
    <property type="match status" value="1"/>
</dbReference>
<comment type="pathway">
    <text evidence="1 8">Amino-acid degradation; L-histidine degradation into L-glutamate; N-formimidoyl-L-glutamate from L-histidine: step 1/3.</text>
</comment>
<dbReference type="GO" id="GO:0019556">
    <property type="term" value="P:L-histidine catabolic process to glutamate and formamide"/>
    <property type="evidence" value="ECO:0007669"/>
    <property type="project" value="UniProtKB-UniPathway"/>
</dbReference>
<dbReference type="UniPathway" id="UPA00379">
    <property type="reaction ID" value="UER00549"/>
</dbReference>
<comment type="catalytic activity">
    <reaction evidence="5 8">
        <text>L-histidine = trans-urocanate + NH4(+)</text>
        <dbReference type="Rhea" id="RHEA:21232"/>
        <dbReference type="ChEBI" id="CHEBI:17771"/>
        <dbReference type="ChEBI" id="CHEBI:28938"/>
        <dbReference type="ChEBI" id="CHEBI:57595"/>
        <dbReference type="EC" id="4.3.1.3"/>
    </reaction>
</comment>
<dbReference type="PANTHER" id="PTHR10362">
    <property type="entry name" value="HISTIDINE AMMONIA-LYASE"/>
    <property type="match status" value="1"/>
</dbReference>
<evidence type="ECO:0000256" key="8">
    <source>
        <dbReference type="RuleBase" id="RU004479"/>
    </source>
</evidence>
<sequence>MVIINEAQYLYVSQITFMQLPKTFHFGEHHLTTSIALSIADGTTKGVISSDFLKKIEISNLRVQNIVDKGDTVYGINTGFGPLCNTKISKEDTKILQSNILQSHSVGVGKPISKQLSKLMLILKIHALAKGYSGIAVTTIQRMVWHLENDAIPVVPSQGSVGASGDLAPLAHLFLPLLGLGKVAYKGETISTAQLFKKTGVRSLELGPKEGLALINGTQFIAAHGVLILHKLQHCLKHADIIGAMMLEGLQGSMKPFHKELHALRPFKGNQHVAGRIRTLLQGSEILEDHIDCERVQDPYSLRCMPQVHGASRNTWLHLKELLEIELNSVTDNPVIINDELTISGGNFHGQPLAMALDYASLAASELGNISDRRIYLALEGNSPGVPKLLMEDTGINSGYMILQYTTAALASENKSLCFPASADSIPTSLGQEDHVSMGSISGRKALQVIENVEKILAIELLTAAQAFEFRKPLKSGVVLDEIHKFIRTKVSFADSDRVFSDDIEKSIDIIKNGEIITLVEQTMAAKNLNWNTPHLEEFETY</sequence>
<dbReference type="SUPFAM" id="SSF48557">
    <property type="entry name" value="L-aspartase-like"/>
    <property type="match status" value="1"/>
</dbReference>
<accession>A0A2Z4LUK9</accession>
<dbReference type="EMBL" id="CP030104">
    <property type="protein sequence ID" value="AWX44977.1"/>
    <property type="molecule type" value="Genomic_DNA"/>
</dbReference>
<dbReference type="GO" id="GO:0004397">
    <property type="term" value="F:histidine ammonia-lyase activity"/>
    <property type="evidence" value="ECO:0007669"/>
    <property type="project" value="UniProtKB-UniRule"/>
</dbReference>
<proteinExistence type="inferred from homology"/>
<organism evidence="10 11">
    <name type="scientific">Flagellimonas maritima</name>
    <dbReference type="NCBI Taxonomy" id="1383885"/>
    <lineage>
        <taxon>Bacteria</taxon>
        <taxon>Pseudomonadati</taxon>
        <taxon>Bacteroidota</taxon>
        <taxon>Flavobacteriia</taxon>
        <taxon>Flavobacteriales</taxon>
        <taxon>Flavobacteriaceae</taxon>
        <taxon>Flagellimonas</taxon>
    </lineage>
</organism>
<dbReference type="GO" id="GO:0005737">
    <property type="term" value="C:cytoplasm"/>
    <property type="evidence" value="ECO:0007669"/>
    <property type="project" value="UniProtKB-SubCell"/>
</dbReference>
<name>A0A2Z4LUK9_9FLAO</name>
<evidence type="ECO:0000313" key="10">
    <source>
        <dbReference type="EMBL" id="AWX44977.1"/>
    </source>
</evidence>
<dbReference type="FunFam" id="1.10.275.10:FF:000005">
    <property type="entry name" value="Histidine ammonia-lyase"/>
    <property type="match status" value="1"/>
</dbReference>
<dbReference type="PROSITE" id="PS00488">
    <property type="entry name" value="PAL_HISTIDASE"/>
    <property type="match status" value="1"/>
</dbReference>
<evidence type="ECO:0000256" key="5">
    <source>
        <dbReference type="ARBA" id="ARBA00049269"/>
    </source>
</evidence>
<evidence type="ECO:0000256" key="2">
    <source>
        <dbReference type="ARBA" id="ARBA00012994"/>
    </source>
</evidence>
<dbReference type="InterPro" id="IPR008948">
    <property type="entry name" value="L-Aspartase-like"/>
</dbReference>
<dbReference type="InterPro" id="IPR022313">
    <property type="entry name" value="Phe/His_NH3-lyase_AS"/>
</dbReference>